<comment type="subcellular location">
    <subcellularLocation>
        <location evidence="1">Nucleus</location>
    </subcellularLocation>
</comment>
<keyword evidence="2" id="KW-0238">DNA-binding</keyword>
<dbReference type="GO" id="GO:0030261">
    <property type="term" value="P:chromosome condensation"/>
    <property type="evidence" value="ECO:0007669"/>
    <property type="project" value="TreeGrafter"/>
</dbReference>
<organism evidence="6 7">
    <name type="scientific">Canna indica</name>
    <name type="common">Indian-shot</name>
    <dbReference type="NCBI Taxonomy" id="4628"/>
    <lineage>
        <taxon>Eukaryota</taxon>
        <taxon>Viridiplantae</taxon>
        <taxon>Streptophyta</taxon>
        <taxon>Embryophyta</taxon>
        <taxon>Tracheophyta</taxon>
        <taxon>Spermatophyta</taxon>
        <taxon>Magnoliopsida</taxon>
        <taxon>Liliopsida</taxon>
        <taxon>Zingiberales</taxon>
        <taxon>Cannaceae</taxon>
        <taxon>Canna</taxon>
    </lineage>
</organism>
<gene>
    <name evidence="6" type="ORF">Cni_G14842</name>
</gene>
<accession>A0AAQ3KF17</accession>
<dbReference type="CDD" id="cd00073">
    <property type="entry name" value="H15"/>
    <property type="match status" value="1"/>
</dbReference>
<keyword evidence="7" id="KW-1185">Reference proteome</keyword>
<dbReference type="Pfam" id="PF00538">
    <property type="entry name" value="Linker_histone"/>
    <property type="match status" value="1"/>
</dbReference>
<reference evidence="6 7" key="1">
    <citation type="submission" date="2023-10" db="EMBL/GenBank/DDBJ databases">
        <title>Chromosome-scale genome assembly provides insights into flower coloration mechanisms of Canna indica.</title>
        <authorList>
            <person name="Li C."/>
        </authorList>
    </citation>
    <scope>NUCLEOTIDE SEQUENCE [LARGE SCALE GENOMIC DNA]</scope>
    <source>
        <tissue evidence="6">Flower</tissue>
    </source>
</reference>
<proteinExistence type="predicted"/>
<evidence type="ECO:0000256" key="2">
    <source>
        <dbReference type="ARBA" id="ARBA00023125"/>
    </source>
</evidence>
<protein>
    <submittedName>
        <fullName evidence="6">HMG-Y-related protein A-like</fullName>
    </submittedName>
</protein>
<dbReference type="GO" id="GO:0045910">
    <property type="term" value="P:negative regulation of DNA recombination"/>
    <property type="evidence" value="ECO:0007669"/>
    <property type="project" value="TreeGrafter"/>
</dbReference>
<dbReference type="GO" id="GO:0006334">
    <property type="term" value="P:nucleosome assembly"/>
    <property type="evidence" value="ECO:0007669"/>
    <property type="project" value="InterPro"/>
</dbReference>
<evidence type="ECO:0000313" key="6">
    <source>
        <dbReference type="EMBL" id="WOL06110.1"/>
    </source>
</evidence>
<feature type="domain" description="H15" evidence="5">
    <location>
        <begin position="14"/>
        <end position="84"/>
    </location>
</feature>
<dbReference type="GO" id="GO:0005730">
    <property type="term" value="C:nucleolus"/>
    <property type="evidence" value="ECO:0007669"/>
    <property type="project" value="TreeGrafter"/>
</dbReference>
<feature type="compositionally biased region" description="Basic residues" evidence="4">
    <location>
        <begin position="104"/>
        <end position="117"/>
    </location>
</feature>
<keyword evidence="3" id="KW-0539">Nucleus</keyword>
<sequence length="202" mass="22414">MDDTEGARKRLTPDHPPYALMIDAAIRHLAEEGGSTASAISAYIRAHYDGLPWAHDKLLPYYLHKLTAQGEFSVGASGRYSVRRPSESLLSAASNGGDRSPPVRARRRRLQIKRKRSKADAAAAPLRPEAGDDDGSCVSSMTPPPTMRFCRSKRTSVERLEYVLALPCQFNRANAVKRDEYIAKRQSGPVTPKSVYVTRTRF</sequence>
<dbReference type="PANTHER" id="PTHR11467">
    <property type="entry name" value="HISTONE H1"/>
    <property type="match status" value="1"/>
</dbReference>
<dbReference type="AlphaFoldDB" id="A0AAQ3KF17"/>
<evidence type="ECO:0000256" key="3">
    <source>
        <dbReference type="ARBA" id="ARBA00023242"/>
    </source>
</evidence>
<dbReference type="SMART" id="SM00526">
    <property type="entry name" value="H15"/>
    <property type="match status" value="1"/>
</dbReference>
<dbReference type="EMBL" id="CP136893">
    <property type="protein sequence ID" value="WOL06110.1"/>
    <property type="molecule type" value="Genomic_DNA"/>
</dbReference>
<dbReference type="InterPro" id="IPR036390">
    <property type="entry name" value="WH_DNA-bd_sf"/>
</dbReference>
<dbReference type="PROSITE" id="PS51504">
    <property type="entry name" value="H15"/>
    <property type="match status" value="1"/>
</dbReference>
<dbReference type="GO" id="GO:0003690">
    <property type="term" value="F:double-stranded DNA binding"/>
    <property type="evidence" value="ECO:0007669"/>
    <property type="project" value="TreeGrafter"/>
</dbReference>
<evidence type="ECO:0000259" key="5">
    <source>
        <dbReference type="PROSITE" id="PS51504"/>
    </source>
</evidence>
<evidence type="ECO:0000256" key="4">
    <source>
        <dbReference type="SAM" id="MobiDB-lite"/>
    </source>
</evidence>
<dbReference type="InterPro" id="IPR005818">
    <property type="entry name" value="Histone_H1/H5_H15"/>
</dbReference>
<evidence type="ECO:0000313" key="7">
    <source>
        <dbReference type="Proteomes" id="UP001327560"/>
    </source>
</evidence>
<dbReference type="SUPFAM" id="SSF46785">
    <property type="entry name" value="Winged helix' DNA-binding domain"/>
    <property type="match status" value="1"/>
</dbReference>
<name>A0AAQ3KF17_9LILI</name>
<dbReference type="InterPro" id="IPR036388">
    <property type="entry name" value="WH-like_DNA-bd_sf"/>
</dbReference>
<dbReference type="Proteomes" id="UP001327560">
    <property type="component" value="Chromosome 4"/>
</dbReference>
<dbReference type="GO" id="GO:0000786">
    <property type="term" value="C:nucleosome"/>
    <property type="evidence" value="ECO:0007669"/>
    <property type="project" value="InterPro"/>
</dbReference>
<dbReference type="Gene3D" id="1.10.10.10">
    <property type="entry name" value="Winged helix-like DNA-binding domain superfamily/Winged helix DNA-binding domain"/>
    <property type="match status" value="1"/>
</dbReference>
<dbReference type="PANTHER" id="PTHR11467:SF109">
    <property type="entry name" value="H15 DOMAIN-CONTAINING PROTEIN"/>
    <property type="match status" value="1"/>
</dbReference>
<dbReference type="GO" id="GO:0031492">
    <property type="term" value="F:nucleosomal DNA binding"/>
    <property type="evidence" value="ECO:0007669"/>
    <property type="project" value="TreeGrafter"/>
</dbReference>
<evidence type="ECO:0000256" key="1">
    <source>
        <dbReference type="ARBA" id="ARBA00004123"/>
    </source>
</evidence>
<feature type="region of interest" description="Disordered" evidence="4">
    <location>
        <begin position="89"/>
        <end position="140"/>
    </location>
</feature>